<proteinExistence type="predicted"/>
<accession>A0A1J5SJB7</accession>
<dbReference type="AlphaFoldDB" id="A0A1J5SJB7"/>
<keyword evidence="1" id="KW-1133">Transmembrane helix</keyword>
<dbReference type="InterPro" id="IPR008620">
    <property type="entry name" value="FixH"/>
</dbReference>
<dbReference type="Pfam" id="PF05751">
    <property type="entry name" value="FixH"/>
    <property type="match status" value="1"/>
</dbReference>
<evidence type="ECO:0000256" key="1">
    <source>
        <dbReference type="SAM" id="Phobius"/>
    </source>
</evidence>
<feature type="transmembrane region" description="Helical" evidence="1">
    <location>
        <begin position="20"/>
        <end position="43"/>
    </location>
</feature>
<evidence type="ECO:0000313" key="2">
    <source>
        <dbReference type="EMBL" id="OIR00214.1"/>
    </source>
</evidence>
<comment type="caution">
    <text evidence="2">The sequence shown here is derived from an EMBL/GenBank/DDBJ whole genome shotgun (WGS) entry which is preliminary data.</text>
</comment>
<protein>
    <submittedName>
        <fullName evidence="2">FixH</fullName>
    </submittedName>
</protein>
<keyword evidence="1" id="KW-0472">Membrane</keyword>
<keyword evidence="1" id="KW-0812">Transmembrane</keyword>
<gene>
    <name evidence="2" type="ORF">GALL_176720</name>
</gene>
<dbReference type="EMBL" id="MLJW01000097">
    <property type="protein sequence ID" value="OIR00214.1"/>
    <property type="molecule type" value="Genomic_DNA"/>
</dbReference>
<reference evidence="2" key="1">
    <citation type="submission" date="2016-10" db="EMBL/GenBank/DDBJ databases">
        <title>Sequence of Gallionella enrichment culture.</title>
        <authorList>
            <person name="Poehlein A."/>
            <person name="Muehling M."/>
            <person name="Daniel R."/>
        </authorList>
    </citation>
    <scope>NUCLEOTIDE SEQUENCE</scope>
</reference>
<sequence>MRTLQAAAPRPWWKEPWPWILLGLPGTVVVASLATIAIAAIHADSLVTEHYYKKGLAVGHDIDKELRAKAMHLQGRLDQRGQDVVLEVEPDVVDTGLLLRLRHPYAPEHDLRVELRRTAPGRYVGHVPTEAVRYAVTAESPQWRLSGVWKPGAASPLQPGV</sequence>
<name>A0A1J5SJB7_9ZZZZ</name>
<organism evidence="2">
    <name type="scientific">mine drainage metagenome</name>
    <dbReference type="NCBI Taxonomy" id="410659"/>
    <lineage>
        <taxon>unclassified sequences</taxon>
        <taxon>metagenomes</taxon>
        <taxon>ecological metagenomes</taxon>
    </lineage>
</organism>